<dbReference type="PANTHER" id="PTHR35526:SF3">
    <property type="entry name" value="ANTI-SIGMA-F FACTOR RSBW"/>
    <property type="match status" value="1"/>
</dbReference>
<dbReference type="InterPro" id="IPR036890">
    <property type="entry name" value="HATPase_C_sf"/>
</dbReference>
<keyword evidence="1" id="KW-0418">Kinase</keyword>
<reference evidence="3 4" key="1">
    <citation type="submission" date="2023-11" db="EMBL/GenBank/DDBJ databases">
        <title>Actinomadura monticuli sp. nov., isolated from volcanic ash.</title>
        <authorList>
            <person name="Lee S.D."/>
            <person name="Yang H."/>
            <person name="Kim I.S."/>
        </authorList>
    </citation>
    <scope>NUCLEOTIDE SEQUENCE [LARGE SCALE GENOMIC DNA]</scope>
    <source>
        <strain evidence="3 4">DSM 45346</strain>
    </source>
</reference>
<dbReference type="InterPro" id="IPR003594">
    <property type="entry name" value="HATPase_dom"/>
</dbReference>
<evidence type="ECO:0000313" key="4">
    <source>
        <dbReference type="Proteomes" id="UP001569904"/>
    </source>
</evidence>
<dbReference type="GO" id="GO:0005524">
    <property type="term" value="F:ATP binding"/>
    <property type="evidence" value="ECO:0007669"/>
    <property type="project" value="UniProtKB-KW"/>
</dbReference>
<proteinExistence type="predicted"/>
<dbReference type="Proteomes" id="UP001569904">
    <property type="component" value="Unassembled WGS sequence"/>
</dbReference>
<name>A0ABV4R9F7_9ACTN</name>
<dbReference type="Gene3D" id="3.30.565.10">
    <property type="entry name" value="Histidine kinase-like ATPase, C-terminal domain"/>
    <property type="match status" value="1"/>
</dbReference>
<organism evidence="3 4">
    <name type="scientific">Actinomadura chokoriensis</name>
    <dbReference type="NCBI Taxonomy" id="454156"/>
    <lineage>
        <taxon>Bacteria</taxon>
        <taxon>Bacillati</taxon>
        <taxon>Actinomycetota</taxon>
        <taxon>Actinomycetes</taxon>
        <taxon>Streptosporangiales</taxon>
        <taxon>Thermomonosporaceae</taxon>
        <taxon>Actinomadura</taxon>
    </lineage>
</organism>
<evidence type="ECO:0000256" key="1">
    <source>
        <dbReference type="ARBA" id="ARBA00022527"/>
    </source>
</evidence>
<dbReference type="PANTHER" id="PTHR35526">
    <property type="entry name" value="ANTI-SIGMA-F FACTOR RSBW-RELATED"/>
    <property type="match status" value="1"/>
</dbReference>
<keyword evidence="4" id="KW-1185">Reference proteome</keyword>
<sequence length="143" mass="15177">MITREARELRLLAVLTLPGVERSVRHARLFLRDTLVPDHVAPGGELLDDMALVVDEFAGNCIKHTASGRGGKFHVALWAGDGVLRAEVSDEGASGARPVLRDAADGESGRGLLIVAALASRWGHRADGPRTTVWAEFAAGTFG</sequence>
<dbReference type="CDD" id="cd16936">
    <property type="entry name" value="HATPase_RsbW-like"/>
    <property type="match status" value="1"/>
</dbReference>
<accession>A0ABV4R9F7</accession>
<keyword evidence="1" id="KW-0808">Transferase</keyword>
<dbReference type="EMBL" id="JAXCEH010000031">
    <property type="protein sequence ID" value="MFA1558493.1"/>
    <property type="molecule type" value="Genomic_DNA"/>
</dbReference>
<evidence type="ECO:0000313" key="3">
    <source>
        <dbReference type="EMBL" id="MFA1558493.1"/>
    </source>
</evidence>
<dbReference type="SUPFAM" id="SSF55874">
    <property type="entry name" value="ATPase domain of HSP90 chaperone/DNA topoisomerase II/histidine kinase"/>
    <property type="match status" value="1"/>
</dbReference>
<keyword evidence="1" id="KW-0723">Serine/threonine-protein kinase</keyword>
<dbReference type="Pfam" id="PF13581">
    <property type="entry name" value="HATPase_c_2"/>
    <property type="match status" value="1"/>
</dbReference>
<gene>
    <name evidence="3" type="ORF">SM436_32795</name>
</gene>
<keyword evidence="3" id="KW-0547">Nucleotide-binding</keyword>
<dbReference type="InterPro" id="IPR050267">
    <property type="entry name" value="Anti-sigma-factor_SerPK"/>
</dbReference>
<comment type="caution">
    <text evidence="3">The sequence shown here is derived from an EMBL/GenBank/DDBJ whole genome shotgun (WGS) entry which is preliminary data.</text>
</comment>
<evidence type="ECO:0000259" key="2">
    <source>
        <dbReference type="Pfam" id="PF13581"/>
    </source>
</evidence>
<protein>
    <submittedName>
        <fullName evidence="3">ATP-binding protein</fullName>
    </submittedName>
</protein>
<keyword evidence="3" id="KW-0067">ATP-binding</keyword>
<feature type="domain" description="Histidine kinase/HSP90-like ATPase" evidence="2">
    <location>
        <begin position="22"/>
        <end position="135"/>
    </location>
</feature>
<dbReference type="RefSeq" id="WP_371945514.1">
    <property type="nucleotide sequence ID" value="NZ_JAXCEH010000031.1"/>
</dbReference>